<dbReference type="PANTHER" id="PTHR30221">
    <property type="entry name" value="SMALL-CONDUCTANCE MECHANOSENSITIVE CHANNEL"/>
    <property type="match status" value="1"/>
</dbReference>
<evidence type="ECO:0000256" key="4">
    <source>
        <dbReference type="ARBA" id="ARBA00022692"/>
    </source>
</evidence>
<comment type="caution">
    <text evidence="7">Lacks conserved residue(s) required for the propagation of feature annotation.</text>
</comment>
<evidence type="ECO:0000313" key="12">
    <source>
        <dbReference type="Proteomes" id="UP000029391"/>
    </source>
</evidence>
<evidence type="ECO:0000256" key="8">
    <source>
        <dbReference type="SAM" id="MobiDB-lite"/>
    </source>
</evidence>
<dbReference type="SUPFAM" id="SSF82689">
    <property type="entry name" value="Mechanosensitive channel protein MscS (YggB), C-terminal domain"/>
    <property type="match status" value="1"/>
</dbReference>
<dbReference type="SUPFAM" id="SSF50182">
    <property type="entry name" value="Sm-like ribonucleoproteins"/>
    <property type="match status" value="1"/>
</dbReference>
<dbReference type="InterPro" id="IPR011066">
    <property type="entry name" value="MscS_channel_C_sf"/>
</dbReference>
<dbReference type="GO" id="GO:0005886">
    <property type="term" value="C:plasma membrane"/>
    <property type="evidence" value="ECO:0007669"/>
    <property type="project" value="UniProtKB-SubCell"/>
</dbReference>
<keyword evidence="5 7" id="KW-1133">Transmembrane helix</keyword>
<dbReference type="Gene3D" id="3.30.70.100">
    <property type="match status" value="1"/>
</dbReference>
<protein>
    <recommendedName>
        <fullName evidence="7">Small-conductance mechanosensitive channel</fullName>
    </recommendedName>
</protein>
<sequence>MRRLPSLPSLLAPALVSAALVLPGPARGTAEVPVVPVATETSGTPAEPATPPATAELPGTPDLRAIPGLEDVRVVRRGRVLVLEGSVGREADRELARRVAAAEPDVAEVLDRLVIDTDVGDRLRDWRADSLDRLGRLLAATPLLVVAALIVALFWWLGRRLSRGRWGPLQRKDANPFLAGLAAQAIQLVFVLVGLLIGLQLLDALALAGALIGSAGVVGIAVGFAFRDLAENYIASILLSLKQPFAPDDSVVIDGNEGIVVGLTSRATLLMTPDGNHLRLPNALVFKSVILNHTRNGRRRFFFEMRLAPEADIDAALREALAAVTSVPGMLENPAPFVQIGNADHDWLLLQVFGWVDQREANFGWCRSESIRRVRAALIAAGIAFRRPVQRWIECGEPEPVAATVEAPPPPPPKAEHHAVGEAVAEARRDMGEEDLLSAAAPRE</sequence>
<keyword evidence="7" id="KW-0406">Ion transport</keyword>
<dbReference type="Gene3D" id="1.10.287.1260">
    <property type="match status" value="1"/>
</dbReference>
<dbReference type="eggNOG" id="COG0668">
    <property type="taxonomic scope" value="Bacteria"/>
</dbReference>
<dbReference type="Gene3D" id="2.30.30.60">
    <property type="match status" value="1"/>
</dbReference>
<keyword evidence="6 7" id="KW-0472">Membrane</keyword>
<dbReference type="GO" id="GO:0008381">
    <property type="term" value="F:mechanosensitive monoatomic ion channel activity"/>
    <property type="evidence" value="ECO:0007669"/>
    <property type="project" value="InterPro"/>
</dbReference>
<dbReference type="InterPro" id="IPR010920">
    <property type="entry name" value="LSM_dom_sf"/>
</dbReference>
<dbReference type="Proteomes" id="UP000029391">
    <property type="component" value="Unassembled WGS sequence"/>
</dbReference>
<dbReference type="EMBL" id="AWXU01000022">
    <property type="protein sequence ID" value="KFN50174.1"/>
    <property type="molecule type" value="Genomic_DNA"/>
</dbReference>
<dbReference type="PANTHER" id="PTHR30221:SF1">
    <property type="entry name" value="SMALL-CONDUCTANCE MECHANOSENSITIVE CHANNEL"/>
    <property type="match status" value="1"/>
</dbReference>
<feature type="signal peptide" evidence="9">
    <location>
        <begin position="1"/>
        <end position="18"/>
    </location>
</feature>
<keyword evidence="7" id="KW-0997">Cell inner membrane</keyword>
<evidence type="ECO:0000259" key="10">
    <source>
        <dbReference type="Pfam" id="PF00924"/>
    </source>
</evidence>
<dbReference type="InterPro" id="IPR006685">
    <property type="entry name" value="MscS_channel_2nd"/>
</dbReference>
<evidence type="ECO:0000313" key="11">
    <source>
        <dbReference type="EMBL" id="KFN50174.1"/>
    </source>
</evidence>
<comment type="function">
    <text evidence="7">Mechanosensitive channel that participates in the regulation of osmotic pressure changes within the cell, opening in response to stretch forces in the membrane lipid bilayer, without the need for other proteins. Contributes to normal resistance to hypoosmotic shock. Forms an ion channel of 1.0 nanosiemens conductance with a slight preference for anions.</text>
</comment>
<feature type="region of interest" description="Disordered" evidence="8">
    <location>
        <begin position="402"/>
        <end position="423"/>
    </location>
</feature>
<feature type="transmembrane region" description="Helical" evidence="7">
    <location>
        <begin position="137"/>
        <end position="157"/>
    </location>
</feature>
<comment type="caution">
    <text evidence="11">The sequence shown here is derived from an EMBL/GenBank/DDBJ whole genome shotgun (WGS) entry which is preliminary data.</text>
</comment>
<feature type="transmembrane region" description="Helical" evidence="7">
    <location>
        <begin position="205"/>
        <end position="226"/>
    </location>
</feature>
<reference evidence="11 12" key="1">
    <citation type="submission" date="2013-09" db="EMBL/GenBank/DDBJ databases">
        <title>Genome sequencing of Arenimonas composti.</title>
        <authorList>
            <person name="Chen F."/>
            <person name="Wang G."/>
        </authorList>
    </citation>
    <scope>NUCLEOTIDE SEQUENCE [LARGE SCALE GENOMIC DNA]</scope>
    <source>
        <strain evidence="11 12">TR7-09</strain>
    </source>
</reference>
<comment type="subcellular location">
    <subcellularLocation>
        <location evidence="7">Cell inner membrane</location>
        <topology evidence="7">Multi-pass membrane protein</topology>
    </subcellularLocation>
    <subcellularLocation>
        <location evidence="1">Cell membrane</location>
        <topology evidence="1">Multi-pass membrane protein</topology>
    </subcellularLocation>
</comment>
<dbReference type="AlphaFoldDB" id="A0A091BHA7"/>
<evidence type="ECO:0000256" key="7">
    <source>
        <dbReference type="RuleBase" id="RU369025"/>
    </source>
</evidence>
<feature type="compositionally biased region" description="Basic and acidic residues" evidence="8">
    <location>
        <begin position="414"/>
        <end position="423"/>
    </location>
</feature>
<keyword evidence="3" id="KW-1003">Cell membrane</keyword>
<feature type="domain" description="Mechanosensitive ion channel MscS" evidence="10">
    <location>
        <begin position="228"/>
        <end position="295"/>
    </location>
</feature>
<feature type="chain" id="PRO_5001869803" description="Small-conductance mechanosensitive channel" evidence="9">
    <location>
        <begin position="19"/>
        <end position="444"/>
    </location>
</feature>
<dbReference type="RefSeq" id="WP_051239809.1">
    <property type="nucleotide sequence ID" value="NZ_AUFF01000003.1"/>
</dbReference>
<keyword evidence="12" id="KW-1185">Reference proteome</keyword>
<dbReference type="InterPro" id="IPR023408">
    <property type="entry name" value="MscS_beta-dom_sf"/>
</dbReference>
<comment type="similarity">
    <text evidence="2 7">Belongs to the MscS (TC 1.A.23) family.</text>
</comment>
<dbReference type="InterPro" id="IPR011014">
    <property type="entry name" value="MscS_channel_TM-2"/>
</dbReference>
<evidence type="ECO:0000256" key="1">
    <source>
        <dbReference type="ARBA" id="ARBA00004651"/>
    </source>
</evidence>
<gene>
    <name evidence="11" type="ORF">P873_08015</name>
</gene>
<dbReference type="Pfam" id="PF00924">
    <property type="entry name" value="MS_channel_2nd"/>
    <property type="match status" value="1"/>
</dbReference>
<dbReference type="OrthoDB" id="9793781at2"/>
<proteinExistence type="inferred from homology"/>
<name>A0A091BHA7_9GAMM</name>
<feature type="region of interest" description="Disordered" evidence="8">
    <location>
        <begin position="40"/>
        <end position="62"/>
    </location>
</feature>
<dbReference type="InterPro" id="IPR045275">
    <property type="entry name" value="MscS_archaea/bacteria_type"/>
</dbReference>
<evidence type="ECO:0000256" key="2">
    <source>
        <dbReference type="ARBA" id="ARBA00008017"/>
    </source>
</evidence>
<keyword evidence="9" id="KW-0732">Signal</keyword>
<dbReference type="InterPro" id="IPR006686">
    <property type="entry name" value="MscS_channel_CS"/>
</dbReference>
<evidence type="ECO:0000256" key="9">
    <source>
        <dbReference type="SAM" id="SignalP"/>
    </source>
</evidence>
<feature type="transmembrane region" description="Helical" evidence="7">
    <location>
        <begin position="177"/>
        <end position="199"/>
    </location>
</feature>
<dbReference type="STRING" id="1121013.GCA_000426365_01797"/>
<keyword evidence="4 7" id="KW-0812">Transmembrane</keyword>
<keyword evidence="7" id="KW-0407">Ion channel</keyword>
<dbReference type="PROSITE" id="PS01246">
    <property type="entry name" value="UPF0003"/>
    <property type="match status" value="1"/>
</dbReference>
<keyword evidence="7" id="KW-0813">Transport</keyword>
<comment type="subunit">
    <text evidence="7">Homoheptamer.</text>
</comment>
<dbReference type="SUPFAM" id="SSF82861">
    <property type="entry name" value="Mechanosensitive channel protein MscS (YggB), transmembrane region"/>
    <property type="match status" value="1"/>
</dbReference>
<evidence type="ECO:0000256" key="5">
    <source>
        <dbReference type="ARBA" id="ARBA00022989"/>
    </source>
</evidence>
<organism evidence="11 12">
    <name type="scientific">Arenimonas composti TR7-09 = DSM 18010</name>
    <dbReference type="NCBI Taxonomy" id="1121013"/>
    <lineage>
        <taxon>Bacteria</taxon>
        <taxon>Pseudomonadati</taxon>
        <taxon>Pseudomonadota</taxon>
        <taxon>Gammaproteobacteria</taxon>
        <taxon>Lysobacterales</taxon>
        <taxon>Lysobacteraceae</taxon>
        <taxon>Arenimonas</taxon>
    </lineage>
</organism>
<accession>A0A091BHA7</accession>
<feature type="compositionally biased region" description="Low complexity" evidence="8">
    <location>
        <begin position="40"/>
        <end position="61"/>
    </location>
</feature>
<evidence type="ECO:0000256" key="3">
    <source>
        <dbReference type="ARBA" id="ARBA00022475"/>
    </source>
</evidence>
<evidence type="ECO:0000256" key="6">
    <source>
        <dbReference type="ARBA" id="ARBA00023136"/>
    </source>
</evidence>